<evidence type="ECO:0000256" key="6">
    <source>
        <dbReference type="ARBA" id="ARBA00022692"/>
    </source>
</evidence>
<keyword evidence="6 11" id="KW-0812">Transmembrane</keyword>
<evidence type="ECO:0000313" key="14">
    <source>
        <dbReference type="EMBL" id="ACE93367.1"/>
    </source>
</evidence>
<dbReference type="GO" id="GO:0015421">
    <property type="term" value="F:ABC-type oligopeptide transporter activity"/>
    <property type="evidence" value="ECO:0007669"/>
    <property type="project" value="TreeGrafter"/>
</dbReference>
<dbReference type="KEGG" id="rec:RHECIAT_PA0000021"/>
<feature type="domain" description="ABC transmembrane type-1" evidence="13">
    <location>
        <begin position="83"/>
        <end position="372"/>
    </location>
</feature>
<proteinExistence type="inferred from homology"/>
<dbReference type="Gene3D" id="1.20.1560.10">
    <property type="entry name" value="ABC transporter type 1, transmembrane domain"/>
    <property type="match status" value="1"/>
</dbReference>
<reference evidence="14 15" key="1">
    <citation type="submission" date="2008-04" db="EMBL/GenBank/DDBJ databases">
        <title>Genome diversity and DNA divergence of Rhizobium etli.</title>
        <authorList>
            <person name="Gonzalez V."/>
            <person name="Acosta J.L."/>
            <person name="Santamaria R.I."/>
            <person name="Bustos P."/>
            <person name="Hernandez-Gonzalez I.L."/>
            <person name="Fernandez J.L."/>
            <person name="Diaz R."/>
            <person name="Flores M."/>
            <person name="Mora J."/>
            <person name="Palacios R."/>
            <person name="Davila G."/>
        </authorList>
    </citation>
    <scope>NUCLEOTIDE SEQUENCE [LARGE SCALE GENOMIC DNA]</scope>
    <source>
        <strain evidence="14 15">CIAT 652</strain>
        <plasmid evidence="15">Plasmid pA</plasmid>
    </source>
</reference>
<feature type="transmembrane region" description="Helical" evidence="11">
    <location>
        <begin position="227"/>
        <end position="246"/>
    </location>
</feature>
<dbReference type="GO" id="GO:0016887">
    <property type="term" value="F:ATP hydrolysis activity"/>
    <property type="evidence" value="ECO:0007669"/>
    <property type="project" value="InterPro"/>
</dbReference>
<feature type="transmembrane region" description="Helical" evidence="11">
    <location>
        <begin position="200"/>
        <end position="221"/>
    </location>
</feature>
<dbReference type="InterPro" id="IPR036640">
    <property type="entry name" value="ABC1_TM_sf"/>
</dbReference>
<keyword evidence="8 14" id="KW-0067">ATP-binding</keyword>
<dbReference type="PROSITE" id="PS00211">
    <property type="entry name" value="ABC_TRANSPORTER_1"/>
    <property type="match status" value="1"/>
</dbReference>
<dbReference type="InterPro" id="IPR011527">
    <property type="entry name" value="ABC1_TM_dom"/>
</dbReference>
<dbReference type="HOGENOM" id="CLU_000604_84_3_5"/>
<dbReference type="SUPFAM" id="SSF52540">
    <property type="entry name" value="P-loop containing nucleoside triphosphate hydrolases"/>
    <property type="match status" value="1"/>
</dbReference>
<dbReference type="FunFam" id="3.40.50.300:FF:000221">
    <property type="entry name" value="Multidrug ABC transporter ATP-binding protein"/>
    <property type="match status" value="1"/>
</dbReference>
<evidence type="ECO:0000256" key="7">
    <source>
        <dbReference type="ARBA" id="ARBA00022741"/>
    </source>
</evidence>
<organism evidence="14 15">
    <name type="scientific">Rhizobium etli (strain CIAT 652)</name>
    <dbReference type="NCBI Taxonomy" id="491916"/>
    <lineage>
        <taxon>Bacteria</taxon>
        <taxon>Pseudomonadati</taxon>
        <taxon>Pseudomonadota</taxon>
        <taxon>Alphaproteobacteria</taxon>
        <taxon>Hyphomicrobiales</taxon>
        <taxon>Rhizobiaceae</taxon>
        <taxon>Rhizobium/Agrobacterium group</taxon>
        <taxon>Rhizobium</taxon>
    </lineage>
</organism>
<dbReference type="InterPro" id="IPR039421">
    <property type="entry name" value="Type_1_exporter"/>
</dbReference>
<feature type="transmembrane region" description="Helical" evidence="11">
    <location>
        <begin position="337"/>
        <end position="356"/>
    </location>
</feature>
<protein>
    <submittedName>
        <fullName evidence="14">Putative ABC transporter, ATP-binding protein</fullName>
    </submittedName>
</protein>
<evidence type="ECO:0000256" key="8">
    <source>
        <dbReference type="ARBA" id="ARBA00022840"/>
    </source>
</evidence>
<evidence type="ECO:0000256" key="4">
    <source>
        <dbReference type="ARBA" id="ARBA00022475"/>
    </source>
</evidence>
<dbReference type="InterPro" id="IPR017871">
    <property type="entry name" value="ABC_transporter-like_CS"/>
</dbReference>
<evidence type="ECO:0000256" key="9">
    <source>
        <dbReference type="ARBA" id="ARBA00022989"/>
    </source>
</evidence>
<accession>B3Q111</accession>
<keyword evidence="9 11" id="KW-1133">Transmembrane helix</keyword>
<name>B3Q111_RHIE6</name>
<sequence>MNRQLESAKLTVLSILSWICRLFGPASEHTSIGKNTVSSDALTRATKPSASMALATAAGWGRGLFTLVRITVMAFRHPWQAGFAIGATLIASTFQLMIPRLLGQAVDHTQMAMGGGTAGQAAQDALLTTALLLLGASVLRGLFTMVQNYFSESVGHHMGYELRLACYEKIQRLSFSFHDTVHSGDLITVGMLDLEGVRMYFSTALVRMILLTILIGIGAYMLLSTDVVLGLLALSFVPFVGWRSSVTQLRLRATWLDLQERLSVLTRIMEENLGGIRVVRAFAAQEHELSKFEAASKNALALAHQRVGIRVVNTSAMTFSFFAAMGLVLWIGGGKVMSGEITVGTLASFLTFMTILQMPVRQLGLMVNAFARASTCGSRLFNLLDLDIAIKDAPDAKELAVSEGVLRFENVSFAYPGSEKRTVLHDVSFEARRGQTIGIVGPPGSGKSTIAHLIPRFYDVSGGKITIDGQDIRKATLQSLRRAVAVVQQDSFLFTTTIENNIAYGDPWAKESRIERASESAQLHNYVLGLPTGYGTVVGERGVSLSGGQRQRLSIARALMLKPAVMVFDDSTAAIDAATEQRIRSAMRRYAADRVTIIVAHRLSSLMHADQILFVEDGRIVERGTHQALLSLGGRYKALYDLQVRPGDEVLSA</sequence>
<dbReference type="PANTHER" id="PTHR43394">
    <property type="entry name" value="ATP-DEPENDENT PERMEASE MDL1, MITOCHONDRIAL"/>
    <property type="match status" value="1"/>
</dbReference>
<dbReference type="CDD" id="cd18542">
    <property type="entry name" value="ABC_6TM_YknU_like"/>
    <property type="match status" value="1"/>
</dbReference>
<keyword evidence="14" id="KW-0614">Plasmid</keyword>
<evidence type="ECO:0000256" key="10">
    <source>
        <dbReference type="ARBA" id="ARBA00023136"/>
    </source>
</evidence>
<dbReference type="Pfam" id="PF00664">
    <property type="entry name" value="ABC_membrane"/>
    <property type="match status" value="1"/>
</dbReference>
<evidence type="ECO:0000256" key="5">
    <source>
        <dbReference type="ARBA" id="ARBA00022597"/>
    </source>
</evidence>
<dbReference type="GO" id="GO:0005886">
    <property type="term" value="C:plasma membrane"/>
    <property type="evidence" value="ECO:0007669"/>
    <property type="project" value="UniProtKB-SubCell"/>
</dbReference>
<evidence type="ECO:0000256" key="3">
    <source>
        <dbReference type="ARBA" id="ARBA00022448"/>
    </source>
</evidence>
<keyword evidence="10 11" id="KW-0472">Membrane</keyword>
<dbReference type="InterPro" id="IPR003593">
    <property type="entry name" value="AAA+_ATPase"/>
</dbReference>
<keyword evidence="4" id="KW-1003">Cell membrane</keyword>
<geneLocation type="plasmid" evidence="14 15">
    <name>pA</name>
</geneLocation>
<feature type="domain" description="ABC transporter" evidence="12">
    <location>
        <begin position="406"/>
        <end position="642"/>
    </location>
</feature>
<evidence type="ECO:0000256" key="2">
    <source>
        <dbReference type="ARBA" id="ARBA00005417"/>
    </source>
</evidence>
<dbReference type="SUPFAM" id="SSF90123">
    <property type="entry name" value="ABC transporter transmembrane region"/>
    <property type="match status" value="1"/>
</dbReference>
<comment type="similarity">
    <text evidence="2">Belongs to the ABC transporter superfamily.</text>
</comment>
<evidence type="ECO:0000259" key="13">
    <source>
        <dbReference type="PROSITE" id="PS50929"/>
    </source>
</evidence>
<dbReference type="GO" id="GO:0005524">
    <property type="term" value="F:ATP binding"/>
    <property type="evidence" value="ECO:0007669"/>
    <property type="project" value="UniProtKB-KW"/>
</dbReference>
<dbReference type="PANTHER" id="PTHR43394:SF1">
    <property type="entry name" value="ATP-BINDING CASSETTE SUB-FAMILY B MEMBER 10, MITOCHONDRIAL"/>
    <property type="match status" value="1"/>
</dbReference>
<gene>
    <name evidence="14" type="ordered locus">RHECIAT_PA0000021</name>
</gene>
<dbReference type="InterPro" id="IPR027417">
    <property type="entry name" value="P-loop_NTPase"/>
</dbReference>
<comment type="subcellular location">
    <subcellularLocation>
        <location evidence="1">Cell membrane</location>
        <topology evidence="1">Multi-pass membrane protein</topology>
    </subcellularLocation>
</comment>
<evidence type="ECO:0000256" key="11">
    <source>
        <dbReference type="SAM" id="Phobius"/>
    </source>
</evidence>
<evidence type="ECO:0000313" key="15">
    <source>
        <dbReference type="Proteomes" id="UP000008817"/>
    </source>
</evidence>
<dbReference type="Proteomes" id="UP000008817">
    <property type="component" value="Plasmid pA"/>
</dbReference>
<dbReference type="PROSITE" id="PS50893">
    <property type="entry name" value="ABC_TRANSPORTER_2"/>
    <property type="match status" value="1"/>
</dbReference>
<dbReference type="Gene3D" id="3.40.50.300">
    <property type="entry name" value="P-loop containing nucleotide triphosphate hydrolases"/>
    <property type="match status" value="1"/>
</dbReference>
<dbReference type="PROSITE" id="PS50929">
    <property type="entry name" value="ABC_TM1F"/>
    <property type="match status" value="1"/>
</dbReference>
<feature type="transmembrane region" description="Helical" evidence="11">
    <location>
        <begin position="311"/>
        <end position="331"/>
    </location>
</feature>
<dbReference type="SMART" id="SM00382">
    <property type="entry name" value="AAA"/>
    <property type="match status" value="1"/>
</dbReference>
<keyword evidence="7" id="KW-0547">Nucleotide-binding</keyword>
<feature type="transmembrane region" description="Helical" evidence="11">
    <location>
        <begin position="125"/>
        <end position="143"/>
    </location>
</feature>
<keyword evidence="3" id="KW-0813">Transport</keyword>
<dbReference type="EMBL" id="CP001075">
    <property type="protein sequence ID" value="ACE93367.1"/>
    <property type="molecule type" value="Genomic_DNA"/>
</dbReference>
<dbReference type="AlphaFoldDB" id="B3Q111"/>
<dbReference type="Pfam" id="PF00005">
    <property type="entry name" value="ABC_tran"/>
    <property type="match status" value="1"/>
</dbReference>
<keyword evidence="5" id="KW-0762">Sugar transport</keyword>
<evidence type="ECO:0000259" key="12">
    <source>
        <dbReference type="PROSITE" id="PS50893"/>
    </source>
</evidence>
<feature type="transmembrane region" description="Helical" evidence="11">
    <location>
        <begin position="79"/>
        <end position="98"/>
    </location>
</feature>
<evidence type="ECO:0000256" key="1">
    <source>
        <dbReference type="ARBA" id="ARBA00004651"/>
    </source>
</evidence>
<dbReference type="InterPro" id="IPR003439">
    <property type="entry name" value="ABC_transporter-like_ATP-bd"/>
</dbReference>